<dbReference type="EMBL" id="LR026987">
    <property type="protein sequence ID" value="VCU40807.1"/>
    <property type="molecule type" value="Genomic_DNA"/>
</dbReference>
<reference evidence="2 3" key="1">
    <citation type="submission" date="2018-08" db="EMBL/GenBank/DDBJ databases">
        <authorList>
            <person name="Muller C M."/>
        </authorList>
    </citation>
    <scope>NUCLEOTIDE SEQUENCE [LARGE SCALE GENOMIC DNA]</scope>
</reference>
<keyword evidence="1" id="KW-0732">Signal</keyword>
<feature type="signal peptide" evidence="1">
    <location>
        <begin position="1"/>
        <end position="23"/>
    </location>
</feature>
<evidence type="ECO:0000313" key="3">
    <source>
        <dbReference type="Proteomes" id="UP000324639"/>
    </source>
</evidence>
<feature type="chain" id="PRO_5040796912" evidence="1">
    <location>
        <begin position="24"/>
        <end position="62"/>
    </location>
</feature>
<evidence type="ECO:0000256" key="1">
    <source>
        <dbReference type="SAM" id="SignalP"/>
    </source>
</evidence>
<gene>
    <name evidence="2" type="ORF">BGT96224V316_LOCUS2653</name>
</gene>
<accession>A0A9X9LAF4</accession>
<name>A0A9X9LAF4_BLUGR</name>
<proteinExistence type="predicted"/>
<evidence type="ECO:0000313" key="2">
    <source>
        <dbReference type="EMBL" id="VCU40807.1"/>
    </source>
</evidence>
<keyword evidence="3" id="KW-1185">Reference proteome</keyword>
<dbReference type="Proteomes" id="UP000324639">
    <property type="component" value="Chromosome Bgt_-04"/>
</dbReference>
<protein>
    <submittedName>
        <fullName evidence="2">Bgt-55018</fullName>
    </submittedName>
</protein>
<dbReference type="AlphaFoldDB" id="A0A9X9LAF4"/>
<sequence>MEGVVIRLLVVFSGIAWVPTPLGKETPQTTFRAERILWMMEACLDNSGFLRRSPGWVMTDEG</sequence>
<organism evidence="2 3">
    <name type="scientific">Blumeria graminis f. sp. tritici</name>
    <dbReference type="NCBI Taxonomy" id="62690"/>
    <lineage>
        <taxon>Eukaryota</taxon>
        <taxon>Fungi</taxon>
        <taxon>Dikarya</taxon>
        <taxon>Ascomycota</taxon>
        <taxon>Pezizomycotina</taxon>
        <taxon>Leotiomycetes</taxon>
        <taxon>Erysiphales</taxon>
        <taxon>Erysiphaceae</taxon>
        <taxon>Blumeria</taxon>
    </lineage>
</organism>